<evidence type="ECO:0000313" key="2">
    <source>
        <dbReference type="EMBL" id="CAI5756095.1"/>
    </source>
</evidence>
<dbReference type="Gene3D" id="3.90.1200.10">
    <property type="match status" value="1"/>
</dbReference>
<organism evidence="2 3">
    <name type="scientific">Candida verbasci</name>
    <dbReference type="NCBI Taxonomy" id="1227364"/>
    <lineage>
        <taxon>Eukaryota</taxon>
        <taxon>Fungi</taxon>
        <taxon>Dikarya</taxon>
        <taxon>Ascomycota</taxon>
        <taxon>Saccharomycotina</taxon>
        <taxon>Pichiomycetes</taxon>
        <taxon>Debaryomycetaceae</taxon>
        <taxon>Candida/Lodderomyces clade</taxon>
        <taxon>Candida</taxon>
    </lineage>
</organism>
<reference evidence="2" key="1">
    <citation type="submission" date="2022-12" db="EMBL/GenBank/DDBJ databases">
        <authorList>
            <person name="Brejova B."/>
        </authorList>
    </citation>
    <scope>NUCLEOTIDE SEQUENCE</scope>
</reference>
<dbReference type="InterPro" id="IPR002575">
    <property type="entry name" value="Aminoglycoside_PTrfase"/>
</dbReference>
<comment type="caution">
    <text evidence="2">The sequence shown here is derived from an EMBL/GenBank/DDBJ whole genome shotgun (WGS) entry which is preliminary data.</text>
</comment>
<dbReference type="InterPro" id="IPR041726">
    <property type="entry name" value="ACAD10_11_N"/>
</dbReference>
<dbReference type="InterPro" id="IPR008271">
    <property type="entry name" value="Ser/Thr_kinase_AS"/>
</dbReference>
<dbReference type="SUPFAM" id="SSF52047">
    <property type="entry name" value="RNI-like"/>
    <property type="match status" value="1"/>
</dbReference>
<accession>A0A9W4TS64</accession>
<feature type="domain" description="Aminoglycoside phosphotransferase" evidence="1">
    <location>
        <begin position="677"/>
        <end position="914"/>
    </location>
</feature>
<name>A0A9W4TS64_9ASCO</name>
<evidence type="ECO:0000313" key="3">
    <source>
        <dbReference type="Proteomes" id="UP001152885"/>
    </source>
</evidence>
<dbReference type="Gene3D" id="3.80.10.10">
    <property type="entry name" value="Ribonuclease Inhibitor"/>
    <property type="match status" value="1"/>
</dbReference>
<dbReference type="Proteomes" id="UP001152885">
    <property type="component" value="Unassembled WGS sequence"/>
</dbReference>
<dbReference type="PANTHER" id="PTHR47829">
    <property type="entry name" value="HYDROLASE, PUTATIVE (AFU_ORTHOLOGUE AFUA_1G12880)-RELATED"/>
    <property type="match status" value="1"/>
</dbReference>
<dbReference type="InterPro" id="IPR052898">
    <property type="entry name" value="ACAD10-like"/>
</dbReference>
<dbReference type="GO" id="GO:0004672">
    <property type="term" value="F:protein kinase activity"/>
    <property type="evidence" value="ECO:0007669"/>
    <property type="project" value="InterPro"/>
</dbReference>
<dbReference type="InterPro" id="IPR032675">
    <property type="entry name" value="LRR_dom_sf"/>
</dbReference>
<sequence length="1035" mass="119824">MGHQFSKNYQNYSNQIYNEDDISVAQNCQSEEDSRLQGLIPITSPPDSFPYQYPSQLYLTPQTSYEIDEEINKEEEPLHHHNHNHNHNHSHNHNHLFEQQSTQSESQSIHFKHRSESTLQNFNDYHSSNSTLDNEEEYNRLRLHQLQHQPLTKQDDPFNSFSPLLSLPLEILYNIIEYVYIENDIASINSNLEKFANKIPLLSKKFHQLSLCFMYKYTIFNRPHSFDKFLNNLKINPIIGKYVEFMDFQQFTSIGLGRTGRMNQEIQMVTSRTIFEALCLTPNLIEFLASENIQDDLDVNVLNYLFNNLNNLKALDLCGASSESFAFAFENLEIMIPQLSITKLSLHDCSNLSQEVLLKIITKLFNTKRLDLNHTSINSSILLKLPISCKITHLSLARCSKLTTKDLINFLVNHPSVNQGSLEWLNLQIDSNVVSPLTDVYLLYTLRHLNAPNLKYLNIGGMPINYKILLTIKNKFLNLISLNISHARNISLEELNDFMNENSNIKFLDLSGIKCLSKNLVSFLKKNFNSNLEAIEFDYKNLYDYTSKGDYLTVQPIISSSATLNVYDSKHHQQPQYWKFYDNEGRRAWIYKTDEDLSKKKKNLSNLTFYDLETGNKIVNIIRKPNFLKYASRKLTDIRSPIDLRKLQSFLSTIKESKNPKVTFGHNSSVPNKFNSIKQFTFGQSNPTYYLTTDVGTFVLRRKPSPNSKLISKSAHAVEREFFILNSINIINDESRETNPVPIPKVHLLCEDESIIGYVFYIMDYINGIQIKNPSLPGISQSDASTYYDSIIRMFASIHSLDVEKLISLLPEQHFPQFQNIEKLKNTSYFERQIKTLTSISNLQNKHVNEIPNFDTITKWLLKNKPKDPTKLTLIHGDLKIDNILFDPITKQVIGILDWELCTIGNPLFDLSNFFQPFELPCKLNELLYKSNPNSMGLGNKESKKFLFQQLREYSKLIKWDNNDPKNNPMDLWPIGHVFGLLRLCVISQGIAMRVKLGNASSSSAKSYSNMYPYLSELAMDKIKEWKSQKQESKF</sequence>
<proteinExistence type="predicted"/>
<dbReference type="SUPFAM" id="SSF56112">
    <property type="entry name" value="Protein kinase-like (PK-like)"/>
    <property type="match status" value="1"/>
</dbReference>
<dbReference type="Pfam" id="PF01636">
    <property type="entry name" value="APH"/>
    <property type="match status" value="1"/>
</dbReference>
<dbReference type="PROSITE" id="PS00108">
    <property type="entry name" value="PROTEIN_KINASE_ST"/>
    <property type="match status" value="1"/>
</dbReference>
<dbReference type="CDD" id="cd05154">
    <property type="entry name" value="ACAD10_11_N-like"/>
    <property type="match status" value="1"/>
</dbReference>
<keyword evidence="3" id="KW-1185">Reference proteome</keyword>
<dbReference type="InterPro" id="IPR011009">
    <property type="entry name" value="Kinase-like_dom_sf"/>
</dbReference>
<dbReference type="PANTHER" id="PTHR47829:SF1">
    <property type="entry name" value="HAD FAMILY PHOSPHATASE"/>
    <property type="match status" value="1"/>
</dbReference>
<dbReference type="AlphaFoldDB" id="A0A9W4TS64"/>
<dbReference type="OrthoDB" id="191037at2759"/>
<evidence type="ECO:0000259" key="1">
    <source>
        <dbReference type="Pfam" id="PF01636"/>
    </source>
</evidence>
<dbReference type="EMBL" id="CANTUO010000001">
    <property type="protein sequence ID" value="CAI5756095.1"/>
    <property type="molecule type" value="Genomic_DNA"/>
</dbReference>
<gene>
    <name evidence="2" type="ORF">CANVERA_P0613</name>
</gene>
<protein>
    <recommendedName>
        <fullName evidence="1">Aminoglycoside phosphotransferase domain-containing protein</fullName>
    </recommendedName>
</protein>
<dbReference type="Gene3D" id="3.30.200.20">
    <property type="entry name" value="Phosphorylase Kinase, domain 1"/>
    <property type="match status" value="1"/>
</dbReference>